<evidence type="ECO:0000313" key="1">
    <source>
        <dbReference type="EMBL" id="GLR91316.1"/>
    </source>
</evidence>
<dbReference type="EMBL" id="BSOW01000045">
    <property type="protein sequence ID" value="GLR91316.1"/>
    <property type="molecule type" value="Genomic_DNA"/>
</dbReference>
<gene>
    <name evidence="1" type="ORF">GCM10007857_80330</name>
</gene>
<organism evidence="1 2">
    <name type="scientific">Bradyrhizobium iriomotense</name>
    <dbReference type="NCBI Taxonomy" id="441950"/>
    <lineage>
        <taxon>Bacteria</taxon>
        <taxon>Pseudomonadati</taxon>
        <taxon>Pseudomonadota</taxon>
        <taxon>Alphaproteobacteria</taxon>
        <taxon>Hyphomicrobiales</taxon>
        <taxon>Nitrobacteraceae</taxon>
        <taxon>Bradyrhizobium</taxon>
    </lineage>
</organism>
<name>A0ABQ6BBT7_9BRAD</name>
<protein>
    <submittedName>
        <fullName evidence="1">Uncharacterized protein</fullName>
    </submittedName>
</protein>
<comment type="caution">
    <text evidence="1">The sequence shown here is derived from an EMBL/GenBank/DDBJ whole genome shotgun (WGS) entry which is preliminary data.</text>
</comment>
<sequence>MNYHEWGNISVTVQNGQPDRFELPARQRLRVQAPAPDCTGLVTRLMEAHSSGDTRIPDANVSVSAGTTATIGPFPWRAIVKVEAIAGRVIVTECPGNDP</sequence>
<dbReference type="Proteomes" id="UP001156905">
    <property type="component" value="Unassembled WGS sequence"/>
</dbReference>
<proteinExistence type="predicted"/>
<dbReference type="RefSeq" id="WP_284274615.1">
    <property type="nucleotide sequence ID" value="NZ_BSOW01000045.1"/>
</dbReference>
<evidence type="ECO:0000313" key="2">
    <source>
        <dbReference type="Proteomes" id="UP001156905"/>
    </source>
</evidence>
<accession>A0ABQ6BBT7</accession>
<reference evidence="2" key="1">
    <citation type="journal article" date="2019" name="Int. J. Syst. Evol. Microbiol.">
        <title>The Global Catalogue of Microorganisms (GCM) 10K type strain sequencing project: providing services to taxonomists for standard genome sequencing and annotation.</title>
        <authorList>
            <consortium name="The Broad Institute Genomics Platform"/>
            <consortium name="The Broad Institute Genome Sequencing Center for Infectious Disease"/>
            <person name="Wu L."/>
            <person name="Ma J."/>
        </authorList>
    </citation>
    <scope>NUCLEOTIDE SEQUENCE [LARGE SCALE GENOMIC DNA]</scope>
    <source>
        <strain evidence="2">NBRC 102520</strain>
    </source>
</reference>
<keyword evidence="2" id="KW-1185">Reference proteome</keyword>